<dbReference type="AlphaFoldDB" id="A0A072UX37"/>
<proteinExistence type="predicted"/>
<evidence type="ECO:0000313" key="4">
    <source>
        <dbReference type="Proteomes" id="UP000002051"/>
    </source>
</evidence>
<reference evidence="2 4" key="1">
    <citation type="journal article" date="2011" name="Nature">
        <title>The Medicago genome provides insight into the evolution of rhizobial symbioses.</title>
        <authorList>
            <person name="Young N.D."/>
            <person name="Debelle F."/>
            <person name="Oldroyd G.E."/>
            <person name="Geurts R."/>
            <person name="Cannon S.B."/>
            <person name="Udvardi M.K."/>
            <person name="Benedito V.A."/>
            <person name="Mayer K.F."/>
            <person name="Gouzy J."/>
            <person name="Schoof H."/>
            <person name="Van de Peer Y."/>
            <person name="Proost S."/>
            <person name="Cook D.R."/>
            <person name="Meyers B.C."/>
            <person name="Spannagl M."/>
            <person name="Cheung F."/>
            <person name="De Mita S."/>
            <person name="Krishnakumar V."/>
            <person name="Gundlach H."/>
            <person name="Zhou S."/>
            <person name="Mudge J."/>
            <person name="Bharti A.K."/>
            <person name="Murray J.D."/>
            <person name="Naoumkina M.A."/>
            <person name="Rosen B."/>
            <person name="Silverstein K.A."/>
            <person name="Tang H."/>
            <person name="Rombauts S."/>
            <person name="Zhao P.X."/>
            <person name="Zhou P."/>
            <person name="Barbe V."/>
            <person name="Bardou P."/>
            <person name="Bechner M."/>
            <person name="Bellec A."/>
            <person name="Berger A."/>
            <person name="Berges H."/>
            <person name="Bidwell S."/>
            <person name="Bisseling T."/>
            <person name="Choisne N."/>
            <person name="Couloux A."/>
            <person name="Denny R."/>
            <person name="Deshpande S."/>
            <person name="Dai X."/>
            <person name="Doyle J.J."/>
            <person name="Dudez A.M."/>
            <person name="Farmer A.D."/>
            <person name="Fouteau S."/>
            <person name="Franken C."/>
            <person name="Gibelin C."/>
            <person name="Gish J."/>
            <person name="Goldstein S."/>
            <person name="Gonzalez A.J."/>
            <person name="Green P.J."/>
            <person name="Hallab A."/>
            <person name="Hartog M."/>
            <person name="Hua A."/>
            <person name="Humphray S.J."/>
            <person name="Jeong D.H."/>
            <person name="Jing Y."/>
            <person name="Jocker A."/>
            <person name="Kenton S.M."/>
            <person name="Kim D.J."/>
            <person name="Klee K."/>
            <person name="Lai H."/>
            <person name="Lang C."/>
            <person name="Lin S."/>
            <person name="Macmil S.L."/>
            <person name="Magdelenat G."/>
            <person name="Matthews L."/>
            <person name="McCorrison J."/>
            <person name="Monaghan E.L."/>
            <person name="Mun J.H."/>
            <person name="Najar F.Z."/>
            <person name="Nicholson C."/>
            <person name="Noirot C."/>
            <person name="O'Bleness M."/>
            <person name="Paule C.R."/>
            <person name="Poulain J."/>
            <person name="Prion F."/>
            <person name="Qin B."/>
            <person name="Qu C."/>
            <person name="Retzel E.F."/>
            <person name="Riddle C."/>
            <person name="Sallet E."/>
            <person name="Samain S."/>
            <person name="Samson N."/>
            <person name="Sanders I."/>
            <person name="Saurat O."/>
            <person name="Scarpelli C."/>
            <person name="Schiex T."/>
            <person name="Segurens B."/>
            <person name="Severin A.J."/>
            <person name="Sherrier D.J."/>
            <person name="Shi R."/>
            <person name="Sims S."/>
            <person name="Singer S.R."/>
            <person name="Sinharoy S."/>
            <person name="Sterck L."/>
            <person name="Viollet A."/>
            <person name="Wang B.B."/>
            <person name="Wang K."/>
            <person name="Wang M."/>
            <person name="Wang X."/>
            <person name="Warfsmann J."/>
            <person name="Weissenbach J."/>
            <person name="White D.D."/>
            <person name="White J.D."/>
            <person name="Wiley G.B."/>
            <person name="Wincker P."/>
            <person name="Xing Y."/>
            <person name="Yang L."/>
            <person name="Yao Z."/>
            <person name="Ying F."/>
            <person name="Zhai J."/>
            <person name="Zhou L."/>
            <person name="Zuber A."/>
            <person name="Denarie J."/>
            <person name="Dixon R.A."/>
            <person name="May G.D."/>
            <person name="Schwartz D.C."/>
            <person name="Rogers J."/>
            <person name="Quetier F."/>
            <person name="Town C.D."/>
            <person name="Roe B.A."/>
        </authorList>
    </citation>
    <scope>NUCLEOTIDE SEQUENCE [LARGE SCALE GENOMIC DNA]</scope>
    <source>
        <strain evidence="2">A17</strain>
        <strain evidence="3 4">cv. Jemalong A17</strain>
    </source>
</reference>
<keyword evidence="1" id="KW-0472">Membrane</keyword>
<keyword evidence="1" id="KW-1133">Transmembrane helix</keyword>
<accession>A0A072UX37</accession>
<organism evidence="2 4">
    <name type="scientific">Medicago truncatula</name>
    <name type="common">Barrel medic</name>
    <name type="synonym">Medicago tribuloides</name>
    <dbReference type="NCBI Taxonomy" id="3880"/>
    <lineage>
        <taxon>Eukaryota</taxon>
        <taxon>Viridiplantae</taxon>
        <taxon>Streptophyta</taxon>
        <taxon>Embryophyta</taxon>
        <taxon>Tracheophyta</taxon>
        <taxon>Spermatophyta</taxon>
        <taxon>Magnoliopsida</taxon>
        <taxon>eudicotyledons</taxon>
        <taxon>Gunneridae</taxon>
        <taxon>Pentapetalae</taxon>
        <taxon>rosids</taxon>
        <taxon>fabids</taxon>
        <taxon>Fabales</taxon>
        <taxon>Fabaceae</taxon>
        <taxon>Papilionoideae</taxon>
        <taxon>50 kb inversion clade</taxon>
        <taxon>NPAAA clade</taxon>
        <taxon>Hologalegina</taxon>
        <taxon>IRL clade</taxon>
        <taxon>Trifolieae</taxon>
        <taxon>Medicago</taxon>
    </lineage>
</organism>
<feature type="transmembrane region" description="Helical" evidence="1">
    <location>
        <begin position="20"/>
        <end position="42"/>
    </location>
</feature>
<dbReference type="EnsemblPlants" id="KEH30420">
    <property type="protein sequence ID" value="KEH30420"/>
    <property type="gene ID" value="MTR_4g069410"/>
</dbReference>
<keyword evidence="4" id="KW-1185">Reference proteome</keyword>
<evidence type="ECO:0000313" key="3">
    <source>
        <dbReference type="EnsemblPlants" id="KEH30420"/>
    </source>
</evidence>
<dbReference type="Proteomes" id="UP000002051">
    <property type="component" value="Chromosome 4"/>
</dbReference>
<dbReference type="EMBL" id="CM001220">
    <property type="protein sequence ID" value="KEH30420.1"/>
    <property type="molecule type" value="Genomic_DNA"/>
</dbReference>
<dbReference type="HOGENOM" id="CLU_2349956_0_0_1"/>
<gene>
    <name evidence="2" type="ordered locus">MTR_4g069410</name>
</gene>
<evidence type="ECO:0000313" key="2">
    <source>
        <dbReference type="EMBL" id="KEH30420.1"/>
    </source>
</evidence>
<keyword evidence="1 2" id="KW-0812">Transmembrane</keyword>
<reference evidence="3" key="3">
    <citation type="submission" date="2015-04" db="UniProtKB">
        <authorList>
            <consortium name="EnsemblPlants"/>
        </authorList>
    </citation>
    <scope>IDENTIFICATION</scope>
    <source>
        <strain evidence="3">cv. Jemalong A17</strain>
    </source>
</reference>
<protein>
    <submittedName>
        <fullName evidence="2">Transmembrane protein, putative</fullName>
    </submittedName>
</protein>
<name>A0A072UX37_MEDTR</name>
<reference evidence="2 4" key="2">
    <citation type="journal article" date="2014" name="BMC Genomics">
        <title>An improved genome release (version Mt4.0) for the model legume Medicago truncatula.</title>
        <authorList>
            <person name="Tang H."/>
            <person name="Krishnakumar V."/>
            <person name="Bidwell S."/>
            <person name="Rosen B."/>
            <person name="Chan A."/>
            <person name="Zhou S."/>
            <person name="Gentzbittel L."/>
            <person name="Childs K.L."/>
            <person name="Yandell M."/>
            <person name="Gundlach H."/>
            <person name="Mayer K.F."/>
            <person name="Schwartz D.C."/>
            <person name="Town C.D."/>
        </authorList>
    </citation>
    <scope>GENOME REANNOTATION</scope>
    <source>
        <strain evidence="2">A17</strain>
        <strain evidence="3 4">cv. Jemalong A17</strain>
    </source>
</reference>
<evidence type="ECO:0000256" key="1">
    <source>
        <dbReference type="SAM" id="Phobius"/>
    </source>
</evidence>
<sequence length="98" mass="11029">MIERREREGPLMKNSPQSLLISRIITTVIIGVLIGCIIVFFFPNDFFVSQSITSIRHLPVAVPKTQSLILLLLQLVGHCGIVFDFIDLGTVWPDFFSV</sequence>